<keyword evidence="2" id="KW-0732">Signal</keyword>
<evidence type="ECO:0008006" key="5">
    <source>
        <dbReference type="Google" id="ProtNLM"/>
    </source>
</evidence>
<evidence type="ECO:0000313" key="4">
    <source>
        <dbReference type="Proteomes" id="UP001626628"/>
    </source>
</evidence>
<protein>
    <recommendedName>
        <fullName evidence="5">Serine protease</fullName>
    </recommendedName>
</protein>
<feature type="compositionally biased region" description="Low complexity" evidence="1">
    <location>
        <begin position="31"/>
        <end position="40"/>
    </location>
</feature>
<evidence type="ECO:0000313" key="3">
    <source>
        <dbReference type="EMBL" id="WXK74856.1"/>
    </source>
</evidence>
<dbReference type="RefSeq" id="WP_399147984.1">
    <property type="nucleotide sequence ID" value="NZ_CP147982.1"/>
</dbReference>
<feature type="chain" id="PRO_5045428099" description="Serine protease" evidence="2">
    <location>
        <begin position="30"/>
        <end position="66"/>
    </location>
</feature>
<evidence type="ECO:0000256" key="2">
    <source>
        <dbReference type="SAM" id="SignalP"/>
    </source>
</evidence>
<keyword evidence="4" id="KW-1185">Reference proteome</keyword>
<name>A0ABZ2QF74_9ACTN</name>
<gene>
    <name evidence="3" type="ORF">WAB15_02100</name>
</gene>
<accession>A0ABZ2QF74</accession>
<dbReference type="EMBL" id="CP147982">
    <property type="protein sequence ID" value="WXK74856.1"/>
    <property type="molecule type" value="Genomic_DNA"/>
</dbReference>
<sequence>MRSVRVTVITSALPLALVTLALAGAPASAAQHAQPAAPLPKEAVAKPDGGDGGGLLDPVMGLLGGI</sequence>
<reference evidence="3 4" key="1">
    <citation type="submission" date="2024-03" db="EMBL/GenBank/DDBJ databases">
        <title>The complete genome of Streptomyces sirii sp.nov.</title>
        <authorList>
            <person name="Zakalyukina Y.V."/>
            <person name="Belik A.R."/>
            <person name="Biryukov M.V."/>
            <person name="Baturina O.A."/>
            <person name="Kabilov M.R."/>
        </authorList>
    </citation>
    <scope>NUCLEOTIDE SEQUENCE [LARGE SCALE GENOMIC DNA]</scope>
    <source>
        <strain evidence="3 4">BP-8</strain>
    </source>
</reference>
<dbReference type="Proteomes" id="UP001626628">
    <property type="component" value="Chromosome"/>
</dbReference>
<feature type="region of interest" description="Disordered" evidence="1">
    <location>
        <begin position="31"/>
        <end position="52"/>
    </location>
</feature>
<feature type="signal peptide" evidence="2">
    <location>
        <begin position="1"/>
        <end position="29"/>
    </location>
</feature>
<proteinExistence type="predicted"/>
<organism evidence="3 4">
    <name type="scientific">Streptomyces sirii</name>
    <dbReference type="NCBI Taxonomy" id="3127701"/>
    <lineage>
        <taxon>Bacteria</taxon>
        <taxon>Bacillati</taxon>
        <taxon>Actinomycetota</taxon>
        <taxon>Actinomycetes</taxon>
        <taxon>Kitasatosporales</taxon>
        <taxon>Streptomycetaceae</taxon>
        <taxon>Streptomyces</taxon>
    </lineage>
</organism>
<evidence type="ECO:0000256" key="1">
    <source>
        <dbReference type="SAM" id="MobiDB-lite"/>
    </source>
</evidence>